<protein>
    <submittedName>
        <fullName evidence="2">Sec14 cytosolic factor</fullName>
    </submittedName>
</protein>
<dbReference type="PANTHER" id="PTHR45657:SF1">
    <property type="entry name" value="CRAL-TRIO DOMAIN-CONTAINING PROTEIN YKL091C-RELATED"/>
    <property type="match status" value="1"/>
</dbReference>
<dbReference type="Proteomes" id="UP000094819">
    <property type="component" value="Unassembled WGS sequence"/>
</dbReference>
<dbReference type="SMART" id="SM00516">
    <property type="entry name" value="SEC14"/>
    <property type="match status" value="1"/>
</dbReference>
<dbReference type="SUPFAM" id="SSF46938">
    <property type="entry name" value="CRAL/TRIO N-terminal domain"/>
    <property type="match status" value="1"/>
</dbReference>
<dbReference type="Gene3D" id="3.40.525.10">
    <property type="entry name" value="CRAL-TRIO lipid binding domain"/>
    <property type="match status" value="1"/>
</dbReference>
<dbReference type="SUPFAM" id="SSF52087">
    <property type="entry name" value="CRAL/TRIO domain"/>
    <property type="match status" value="1"/>
</dbReference>
<dbReference type="InterPro" id="IPR051026">
    <property type="entry name" value="PI/PC_transfer"/>
</dbReference>
<comment type="caution">
    <text evidence="2">The sequence shown here is derived from an EMBL/GenBank/DDBJ whole genome shotgun (WGS) entry which is preliminary data.</text>
</comment>
<proteinExistence type="predicted"/>
<reference evidence="2 3" key="1">
    <citation type="submission" date="2016-06" db="EMBL/GenBank/DDBJ databases">
        <title>Evolution of pathogenesis and genome organization in the Tremellales.</title>
        <authorList>
            <person name="Cuomo C."/>
            <person name="Litvintseva A."/>
            <person name="Heitman J."/>
            <person name="Chen Y."/>
            <person name="Sun S."/>
            <person name="Springer D."/>
            <person name="Dromer F."/>
            <person name="Young S."/>
            <person name="Zeng Q."/>
            <person name="Chapman S."/>
            <person name="Gujja S."/>
            <person name="Saif S."/>
            <person name="Birren B."/>
        </authorList>
    </citation>
    <scope>NUCLEOTIDE SEQUENCE [LARGE SCALE GENOMIC DNA]</scope>
    <source>
        <strain evidence="2 3">CBS 7118</strain>
    </source>
</reference>
<dbReference type="GeneID" id="30192693"/>
<dbReference type="PANTHER" id="PTHR45657">
    <property type="entry name" value="CRAL-TRIO DOMAIN-CONTAINING PROTEIN YKL091C-RELATED"/>
    <property type="match status" value="1"/>
</dbReference>
<dbReference type="EMBL" id="AWGH01000009">
    <property type="protein sequence ID" value="ODN98238.1"/>
    <property type="molecule type" value="Genomic_DNA"/>
</dbReference>
<evidence type="ECO:0000313" key="2">
    <source>
        <dbReference type="EMBL" id="ODN98238.1"/>
    </source>
</evidence>
<evidence type="ECO:0000313" key="3">
    <source>
        <dbReference type="Proteomes" id="UP000094819"/>
    </source>
</evidence>
<dbReference type="AlphaFoldDB" id="A0A1E3JBI5"/>
<keyword evidence="3" id="KW-1185">Reference proteome</keyword>
<organism evidence="2 3">
    <name type="scientific">Cryptococcus wingfieldii CBS 7118</name>
    <dbReference type="NCBI Taxonomy" id="1295528"/>
    <lineage>
        <taxon>Eukaryota</taxon>
        <taxon>Fungi</taxon>
        <taxon>Dikarya</taxon>
        <taxon>Basidiomycota</taxon>
        <taxon>Agaricomycotina</taxon>
        <taxon>Tremellomycetes</taxon>
        <taxon>Tremellales</taxon>
        <taxon>Cryptococcaceae</taxon>
        <taxon>Cryptococcus</taxon>
    </lineage>
</organism>
<dbReference type="CDD" id="cd00170">
    <property type="entry name" value="SEC14"/>
    <property type="match status" value="1"/>
</dbReference>
<dbReference type="InterPro" id="IPR036273">
    <property type="entry name" value="CRAL/TRIO_N_dom_sf"/>
</dbReference>
<feature type="domain" description="CRAL-TRIO" evidence="1">
    <location>
        <begin position="99"/>
        <end position="298"/>
    </location>
</feature>
<dbReference type="Pfam" id="PF03765">
    <property type="entry name" value="CRAL_TRIO_N"/>
    <property type="match status" value="1"/>
</dbReference>
<dbReference type="Gene3D" id="1.10.8.20">
    <property type="entry name" value="N-terminal domain of phosphatidylinositol transfer protein sec14p"/>
    <property type="match status" value="1"/>
</dbReference>
<sequence length="314" mass="35652">MATTTDHLSGHPGHLNEAQQTALTQFRENLTKDALIPADKDTVVQTLGYDRFDDQTLLRFLRARKFDLVRAQAMWADNEKWRKEFGADEIAANGFDYPEGREVTKYYPQFYHKTDREGRPVYIEQLGKLDVNKLYALTNQDRQLKKLVSEYELFLKDRLPASSKESGHLVETSCTIMDLYNAGISTFYKVKDYVSAASSVGQNNSQTPISFRLRIISLCEELMADGCFVFQPETMGHMFIINAPYLFSTVWSLIKPWLDEATVRKIHILGKNYKKELQEYIPAENLPASLGGTCNCAGGCEYSNAGPWNPTSQA</sequence>
<name>A0A1E3JBI5_9TREE</name>
<dbReference type="SMART" id="SM01100">
    <property type="entry name" value="CRAL_TRIO_N"/>
    <property type="match status" value="1"/>
</dbReference>
<dbReference type="Pfam" id="PF00650">
    <property type="entry name" value="CRAL_TRIO"/>
    <property type="match status" value="1"/>
</dbReference>
<gene>
    <name evidence="2" type="ORF">L198_03480</name>
</gene>
<evidence type="ECO:0000259" key="1">
    <source>
        <dbReference type="PROSITE" id="PS50191"/>
    </source>
</evidence>
<dbReference type="InterPro" id="IPR036865">
    <property type="entry name" value="CRAL-TRIO_dom_sf"/>
</dbReference>
<dbReference type="RefSeq" id="XP_019032100.1">
    <property type="nucleotide sequence ID" value="XM_019175610.1"/>
</dbReference>
<dbReference type="PROSITE" id="PS50191">
    <property type="entry name" value="CRAL_TRIO"/>
    <property type="match status" value="1"/>
</dbReference>
<accession>A0A1E3JBI5</accession>
<dbReference type="OrthoDB" id="1434354at2759"/>
<dbReference type="InterPro" id="IPR011074">
    <property type="entry name" value="CRAL/TRIO_N_dom"/>
</dbReference>
<dbReference type="InterPro" id="IPR001251">
    <property type="entry name" value="CRAL-TRIO_dom"/>
</dbReference>